<accession>A0A430AM86</accession>
<name>A0A430AM86_9ENTE</name>
<dbReference type="PANTHER" id="PTHR48105">
    <property type="entry name" value="THIOREDOXIN REDUCTASE 1-RELATED-RELATED"/>
    <property type="match status" value="1"/>
</dbReference>
<keyword evidence="3" id="KW-0285">Flavoprotein</keyword>
<keyword evidence="7" id="KW-1185">Reference proteome</keyword>
<comment type="caution">
    <text evidence="6">The sequence shown here is derived from an EMBL/GenBank/DDBJ whole genome shotgun (WGS) entry which is preliminary data.</text>
</comment>
<dbReference type="GO" id="GO:0016491">
    <property type="term" value="F:oxidoreductase activity"/>
    <property type="evidence" value="ECO:0007669"/>
    <property type="project" value="UniProtKB-KW"/>
</dbReference>
<evidence type="ECO:0000256" key="4">
    <source>
        <dbReference type="ARBA" id="ARBA00023002"/>
    </source>
</evidence>
<dbReference type="AlphaFoldDB" id="A0A430AM86"/>
<comment type="cofactor">
    <cofactor evidence="1">
        <name>FAD</name>
        <dbReference type="ChEBI" id="CHEBI:57692"/>
    </cofactor>
</comment>
<dbReference type="Pfam" id="PF07992">
    <property type="entry name" value="Pyr_redox_2"/>
    <property type="match status" value="1"/>
</dbReference>
<dbReference type="Gene3D" id="3.50.50.60">
    <property type="entry name" value="FAD/NAD(P)-binding domain"/>
    <property type="match status" value="2"/>
</dbReference>
<dbReference type="PRINTS" id="PR00469">
    <property type="entry name" value="PNDRDTASEII"/>
</dbReference>
<dbReference type="OrthoDB" id="9806179at2"/>
<keyword evidence="4" id="KW-0560">Oxidoreductase</keyword>
<comment type="subunit">
    <text evidence="2">Homodimer.</text>
</comment>
<evidence type="ECO:0000256" key="1">
    <source>
        <dbReference type="ARBA" id="ARBA00001974"/>
    </source>
</evidence>
<feature type="domain" description="FAD/NAD(P)-binding" evidence="5">
    <location>
        <begin position="5"/>
        <end position="295"/>
    </location>
</feature>
<evidence type="ECO:0000259" key="5">
    <source>
        <dbReference type="Pfam" id="PF07992"/>
    </source>
</evidence>
<evidence type="ECO:0000256" key="3">
    <source>
        <dbReference type="ARBA" id="ARBA00022630"/>
    </source>
</evidence>
<dbReference type="PRINTS" id="PR00368">
    <property type="entry name" value="FADPNR"/>
</dbReference>
<dbReference type="InterPro" id="IPR023753">
    <property type="entry name" value="FAD/NAD-binding_dom"/>
</dbReference>
<dbReference type="EMBL" id="NGKC01000021">
    <property type="protein sequence ID" value="RSU09228.1"/>
    <property type="molecule type" value="Genomic_DNA"/>
</dbReference>
<evidence type="ECO:0000313" key="6">
    <source>
        <dbReference type="EMBL" id="RSU09228.1"/>
    </source>
</evidence>
<protein>
    <submittedName>
        <fullName evidence="6">Pyridine nucleotide-disulfide oxidoreductase</fullName>
    </submittedName>
</protein>
<proteinExistence type="predicted"/>
<evidence type="ECO:0000256" key="2">
    <source>
        <dbReference type="ARBA" id="ARBA00011738"/>
    </source>
</evidence>
<dbReference type="Proteomes" id="UP000286773">
    <property type="component" value="Unassembled WGS sequence"/>
</dbReference>
<dbReference type="InterPro" id="IPR036188">
    <property type="entry name" value="FAD/NAD-bd_sf"/>
</dbReference>
<gene>
    <name evidence="6" type="ORF">CBF27_13090</name>
</gene>
<dbReference type="RefSeq" id="WP_126815047.1">
    <property type="nucleotide sequence ID" value="NZ_NGKC01000021.1"/>
</dbReference>
<evidence type="ECO:0000313" key="7">
    <source>
        <dbReference type="Proteomes" id="UP000286773"/>
    </source>
</evidence>
<organism evidence="6 7">
    <name type="scientific">Vagococcus acidifermentans</name>
    <dbReference type="NCBI Taxonomy" id="564710"/>
    <lineage>
        <taxon>Bacteria</taxon>
        <taxon>Bacillati</taxon>
        <taxon>Bacillota</taxon>
        <taxon>Bacilli</taxon>
        <taxon>Lactobacillales</taxon>
        <taxon>Enterococcaceae</taxon>
        <taxon>Vagococcus</taxon>
    </lineage>
</organism>
<dbReference type="SUPFAM" id="SSF51905">
    <property type="entry name" value="FAD/NAD(P)-binding domain"/>
    <property type="match status" value="1"/>
</dbReference>
<dbReference type="InterPro" id="IPR050097">
    <property type="entry name" value="Ferredoxin-NADP_redctase_2"/>
</dbReference>
<sequence>MDERYDVIIVGGGPGGLAAAIYAGRSELKTLVIEKGGYGGRIKETAEIKNYPGTILDSGTNLMLKFKQHAESYDTISFKRTTVTAVSTDDGGVVVDTKRRGSFYGKLLIVDTGTEPRTLGIPGEKEFVGKGVSYCATCDAEFFKGQEIHVLGAGDQAIEEANYLTRFASKVNIIVLHEEGHLDCNEASARRAMKNPKINFIWNATLDKIEGTDHVEKVVIKNVQTNELTEEKSKGVFFFIGMTPKTDIVRELVDCDEKGFILVNEQQETSVPGIYAVGDCTNTFLRQVVTAAADGARAIVSGERYLTEKEELDELLKPESGAVAFVFYDPYSSRDIEVAATFEQQLAPSYKVYKQDISRQRLLYRKLAIQQTVSAALYQSGELDKILTEEELSV</sequence>
<reference evidence="6 7" key="1">
    <citation type="submission" date="2017-05" db="EMBL/GenBank/DDBJ databases">
        <title>Vagococcus spp. assemblies.</title>
        <authorList>
            <person name="Gulvik C.A."/>
        </authorList>
    </citation>
    <scope>NUCLEOTIDE SEQUENCE [LARGE SCALE GENOMIC DNA]</scope>
    <source>
        <strain evidence="6 7">LMG 24798</strain>
    </source>
</reference>